<feature type="region of interest" description="Disordered" evidence="1">
    <location>
        <begin position="1"/>
        <end position="25"/>
    </location>
</feature>
<evidence type="ECO:0000313" key="2">
    <source>
        <dbReference type="EMBL" id="MBB3663452.1"/>
    </source>
</evidence>
<feature type="compositionally biased region" description="Basic and acidic residues" evidence="1">
    <location>
        <begin position="16"/>
        <end position="25"/>
    </location>
</feature>
<dbReference type="EMBL" id="JACIBS010000001">
    <property type="protein sequence ID" value="MBB3663452.1"/>
    <property type="molecule type" value="Genomic_DNA"/>
</dbReference>
<name>A0A839XHK5_9PSEU</name>
<gene>
    <name evidence="2" type="ORF">FB384_002356</name>
</gene>
<dbReference type="AlphaFoldDB" id="A0A839XHK5"/>
<dbReference type="Proteomes" id="UP000564573">
    <property type="component" value="Unassembled WGS sequence"/>
</dbReference>
<keyword evidence="3" id="KW-1185">Reference proteome</keyword>
<evidence type="ECO:0000313" key="3">
    <source>
        <dbReference type="Proteomes" id="UP000564573"/>
    </source>
</evidence>
<accession>A0A839XHK5</accession>
<evidence type="ECO:0000256" key="1">
    <source>
        <dbReference type="SAM" id="MobiDB-lite"/>
    </source>
</evidence>
<proteinExistence type="predicted"/>
<organism evidence="2 3">
    <name type="scientific">Prauserella sediminis</name>
    <dbReference type="NCBI Taxonomy" id="577680"/>
    <lineage>
        <taxon>Bacteria</taxon>
        <taxon>Bacillati</taxon>
        <taxon>Actinomycetota</taxon>
        <taxon>Actinomycetes</taxon>
        <taxon>Pseudonocardiales</taxon>
        <taxon>Pseudonocardiaceae</taxon>
        <taxon>Prauserella</taxon>
        <taxon>Prauserella salsuginis group</taxon>
    </lineage>
</organism>
<protein>
    <submittedName>
        <fullName evidence="2">Uncharacterized protein</fullName>
    </submittedName>
</protein>
<sequence length="86" mass="9636">MLESKGLRCAHARAHPRTEAMEDDVAKANERKNDRIDPEWPEVDDGHPVSELAADRQGALSPFGDVSFPLDSVPYEHPQTEINKRS</sequence>
<comment type="caution">
    <text evidence="2">The sequence shown here is derived from an EMBL/GenBank/DDBJ whole genome shotgun (WGS) entry which is preliminary data.</text>
</comment>
<reference evidence="2 3" key="1">
    <citation type="submission" date="2020-08" db="EMBL/GenBank/DDBJ databases">
        <title>Sequencing the genomes of 1000 actinobacteria strains.</title>
        <authorList>
            <person name="Klenk H.-P."/>
        </authorList>
    </citation>
    <scope>NUCLEOTIDE SEQUENCE [LARGE SCALE GENOMIC DNA]</scope>
    <source>
        <strain evidence="2 3">DSM 45267</strain>
    </source>
</reference>